<dbReference type="KEGG" id="mhz:Metho_0075"/>
<dbReference type="HOGENOM" id="CLU_098966_0_0_2"/>
<proteinExistence type="predicted"/>
<evidence type="ECO:0000313" key="3">
    <source>
        <dbReference type="Proteomes" id="UP000010866"/>
    </source>
</evidence>
<name>L0KTD5_METHD</name>
<gene>
    <name evidence="2" type="ordered locus">Metho_0075</name>
</gene>
<sequence>MEEDYYLYTRKLFHRLSYVYDLTEIVLSGTRTKVADFIDAKEGSKILDVATGTGKQVFEFAKRGYEVVGIDLSESMLRLAVRNNRYNNANFILVDATKLPFKEEYFDISYISLALHEMPLSIRQEVLQEMGRVTRTDGTIFIIDYATSPKSRLARYFVHYIARVFESKYYPEFIHSDLGSLLKRQEMEVVEELSVIYGIFKIIKCVRR</sequence>
<dbReference type="PANTHER" id="PTHR43591">
    <property type="entry name" value="METHYLTRANSFERASE"/>
    <property type="match status" value="1"/>
</dbReference>
<dbReference type="SUPFAM" id="SSF53335">
    <property type="entry name" value="S-adenosyl-L-methionine-dependent methyltransferases"/>
    <property type="match status" value="1"/>
</dbReference>
<accession>L0KTD5</accession>
<dbReference type="InterPro" id="IPR029063">
    <property type="entry name" value="SAM-dependent_MTases_sf"/>
</dbReference>
<dbReference type="EMBL" id="CP003362">
    <property type="protein sequence ID" value="AGB48371.1"/>
    <property type="molecule type" value="Genomic_DNA"/>
</dbReference>
<keyword evidence="3" id="KW-1185">Reference proteome</keyword>
<dbReference type="Pfam" id="PF13649">
    <property type="entry name" value="Methyltransf_25"/>
    <property type="match status" value="1"/>
</dbReference>
<dbReference type="GO" id="GO:0008168">
    <property type="term" value="F:methyltransferase activity"/>
    <property type="evidence" value="ECO:0007669"/>
    <property type="project" value="UniProtKB-KW"/>
</dbReference>
<dbReference type="GeneID" id="14407855"/>
<dbReference type="AlphaFoldDB" id="L0KTD5"/>
<dbReference type="STRING" id="867904.Metho_0075"/>
<dbReference type="RefSeq" id="WP_015323540.1">
    <property type="nucleotide sequence ID" value="NC_019977.1"/>
</dbReference>
<dbReference type="InterPro" id="IPR041698">
    <property type="entry name" value="Methyltransf_25"/>
</dbReference>
<keyword evidence="2" id="KW-0489">Methyltransferase</keyword>
<organism evidence="2 3">
    <name type="scientific">Methanomethylovorans hollandica (strain DSM 15978 / NBRC 107637 / DMS1)</name>
    <dbReference type="NCBI Taxonomy" id="867904"/>
    <lineage>
        <taxon>Archaea</taxon>
        <taxon>Methanobacteriati</taxon>
        <taxon>Methanobacteriota</taxon>
        <taxon>Stenosarchaea group</taxon>
        <taxon>Methanomicrobia</taxon>
        <taxon>Methanosarcinales</taxon>
        <taxon>Methanosarcinaceae</taxon>
        <taxon>Methanomethylovorans</taxon>
    </lineage>
</organism>
<keyword evidence="2" id="KW-0830">Ubiquinone</keyword>
<reference evidence="3" key="1">
    <citation type="submission" date="2012-02" db="EMBL/GenBank/DDBJ databases">
        <title>Complete sequence of chromosome of Methanomethylovorans hollandica DSM 15978.</title>
        <authorList>
            <person name="Lucas S."/>
            <person name="Copeland A."/>
            <person name="Lapidus A."/>
            <person name="Glavina del Rio T."/>
            <person name="Dalin E."/>
            <person name="Tice H."/>
            <person name="Bruce D."/>
            <person name="Goodwin L."/>
            <person name="Pitluck S."/>
            <person name="Peters L."/>
            <person name="Mikhailova N."/>
            <person name="Held B."/>
            <person name="Kyrpides N."/>
            <person name="Mavromatis K."/>
            <person name="Ivanova N."/>
            <person name="Brettin T."/>
            <person name="Detter J.C."/>
            <person name="Han C."/>
            <person name="Larimer F."/>
            <person name="Land M."/>
            <person name="Hauser L."/>
            <person name="Markowitz V."/>
            <person name="Cheng J.-F."/>
            <person name="Hugenholtz P."/>
            <person name="Woyke T."/>
            <person name="Wu D."/>
            <person name="Spring S."/>
            <person name="Schroeder M."/>
            <person name="Brambilla E."/>
            <person name="Klenk H.-P."/>
            <person name="Eisen J.A."/>
        </authorList>
    </citation>
    <scope>NUCLEOTIDE SEQUENCE [LARGE SCALE GENOMIC DNA]</scope>
    <source>
        <strain evidence="3">DSM 15978 / NBRC 107637 / DMS1</strain>
    </source>
</reference>
<evidence type="ECO:0000313" key="2">
    <source>
        <dbReference type="EMBL" id="AGB48371.1"/>
    </source>
</evidence>
<dbReference type="Proteomes" id="UP000010866">
    <property type="component" value="Chromosome"/>
</dbReference>
<keyword evidence="2" id="KW-0808">Transferase</keyword>
<dbReference type="CDD" id="cd02440">
    <property type="entry name" value="AdoMet_MTases"/>
    <property type="match status" value="1"/>
</dbReference>
<dbReference type="Gene3D" id="3.40.50.150">
    <property type="entry name" value="Vaccinia Virus protein VP39"/>
    <property type="match status" value="1"/>
</dbReference>
<feature type="domain" description="Methyltransferase" evidence="1">
    <location>
        <begin position="46"/>
        <end position="138"/>
    </location>
</feature>
<evidence type="ECO:0000259" key="1">
    <source>
        <dbReference type="Pfam" id="PF13649"/>
    </source>
</evidence>
<protein>
    <submittedName>
        <fullName evidence="2">Methylase involved in ubiquinone/menaquinone biosynthesis</fullName>
    </submittedName>
</protein>
<dbReference type="GO" id="GO:0032259">
    <property type="term" value="P:methylation"/>
    <property type="evidence" value="ECO:0007669"/>
    <property type="project" value="UniProtKB-KW"/>
</dbReference>